<organism evidence="1 2">
    <name type="scientific">Eumeta variegata</name>
    <name type="common">Bagworm moth</name>
    <name type="synonym">Eumeta japonica</name>
    <dbReference type="NCBI Taxonomy" id="151549"/>
    <lineage>
        <taxon>Eukaryota</taxon>
        <taxon>Metazoa</taxon>
        <taxon>Ecdysozoa</taxon>
        <taxon>Arthropoda</taxon>
        <taxon>Hexapoda</taxon>
        <taxon>Insecta</taxon>
        <taxon>Pterygota</taxon>
        <taxon>Neoptera</taxon>
        <taxon>Endopterygota</taxon>
        <taxon>Lepidoptera</taxon>
        <taxon>Glossata</taxon>
        <taxon>Ditrysia</taxon>
        <taxon>Tineoidea</taxon>
        <taxon>Psychidae</taxon>
        <taxon>Oiketicinae</taxon>
        <taxon>Eumeta</taxon>
    </lineage>
</organism>
<sequence length="130" mass="14372">MEYYHILSAIFHLNHNFDSDSDPTFVFDPSPVLNVSLALNCDLVPVLDTRPAFNSDSATSYSSDLDEAGGKHFLYLLYFDPDYALNSGADLTLNFDPGLFSISDPVLALDSVPCHVFNFNTTTNISLKVQ</sequence>
<keyword evidence="2" id="KW-1185">Reference proteome</keyword>
<dbReference type="EMBL" id="BGZK01001481">
    <property type="protein sequence ID" value="GBP80785.1"/>
    <property type="molecule type" value="Genomic_DNA"/>
</dbReference>
<proteinExistence type="predicted"/>
<gene>
    <name evidence="1" type="ORF">EVAR_54230_1</name>
</gene>
<reference evidence="1 2" key="1">
    <citation type="journal article" date="2019" name="Commun. Biol.">
        <title>The bagworm genome reveals a unique fibroin gene that provides high tensile strength.</title>
        <authorList>
            <person name="Kono N."/>
            <person name="Nakamura H."/>
            <person name="Ohtoshi R."/>
            <person name="Tomita M."/>
            <person name="Numata K."/>
            <person name="Arakawa K."/>
        </authorList>
    </citation>
    <scope>NUCLEOTIDE SEQUENCE [LARGE SCALE GENOMIC DNA]</scope>
</reference>
<evidence type="ECO:0000313" key="1">
    <source>
        <dbReference type="EMBL" id="GBP80785.1"/>
    </source>
</evidence>
<dbReference type="Proteomes" id="UP000299102">
    <property type="component" value="Unassembled WGS sequence"/>
</dbReference>
<name>A0A4C1Z2F5_EUMVA</name>
<dbReference type="AlphaFoldDB" id="A0A4C1Z2F5"/>
<comment type="caution">
    <text evidence="1">The sequence shown here is derived from an EMBL/GenBank/DDBJ whole genome shotgun (WGS) entry which is preliminary data.</text>
</comment>
<evidence type="ECO:0000313" key="2">
    <source>
        <dbReference type="Proteomes" id="UP000299102"/>
    </source>
</evidence>
<accession>A0A4C1Z2F5</accession>
<protein>
    <submittedName>
        <fullName evidence="1">Uncharacterized protein</fullName>
    </submittedName>
</protein>